<dbReference type="AlphaFoldDB" id="A0A1Y2BRY1"/>
<comment type="caution">
    <text evidence="2">The sequence shown here is derived from an EMBL/GenBank/DDBJ whole genome shotgun (WGS) entry which is preliminary data.</text>
</comment>
<proteinExistence type="predicted"/>
<feature type="region of interest" description="Disordered" evidence="1">
    <location>
        <begin position="150"/>
        <end position="181"/>
    </location>
</feature>
<reference evidence="2 3" key="1">
    <citation type="submission" date="2016-08" db="EMBL/GenBank/DDBJ databases">
        <title>A Parts List for Fungal Cellulosomes Revealed by Comparative Genomics.</title>
        <authorList>
            <consortium name="DOE Joint Genome Institute"/>
            <person name="Haitjema C.H."/>
            <person name="Gilmore S.P."/>
            <person name="Henske J.K."/>
            <person name="Solomon K.V."/>
            <person name="De Groot R."/>
            <person name="Kuo A."/>
            <person name="Mondo S.J."/>
            <person name="Salamov A.A."/>
            <person name="Labutti K."/>
            <person name="Zhao Z."/>
            <person name="Chiniquy J."/>
            <person name="Barry K."/>
            <person name="Brewer H.M."/>
            <person name="Purvine S.O."/>
            <person name="Wright A.T."/>
            <person name="Boxma B."/>
            <person name="Van Alen T."/>
            <person name="Hackstein J.H."/>
            <person name="Baker S.E."/>
            <person name="Grigoriev I.V."/>
            <person name="O'Malley M.A."/>
        </authorList>
    </citation>
    <scope>NUCLEOTIDE SEQUENCE [LARGE SCALE GENOMIC DNA]</scope>
    <source>
        <strain evidence="2 3">G1</strain>
    </source>
</reference>
<feature type="compositionally biased region" description="Basic and acidic residues" evidence="1">
    <location>
        <begin position="150"/>
        <end position="160"/>
    </location>
</feature>
<protein>
    <submittedName>
        <fullName evidence="2">Uncharacterized protein</fullName>
    </submittedName>
</protein>
<dbReference type="Proteomes" id="UP000193920">
    <property type="component" value="Unassembled WGS sequence"/>
</dbReference>
<dbReference type="OrthoDB" id="2163310at2759"/>
<feature type="region of interest" description="Disordered" evidence="1">
    <location>
        <begin position="214"/>
        <end position="240"/>
    </location>
</feature>
<accession>A0A1Y2BRY1</accession>
<evidence type="ECO:0000313" key="2">
    <source>
        <dbReference type="EMBL" id="ORY37509.1"/>
    </source>
</evidence>
<evidence type="ECO:0000256" key="1">
    <source>
        <dbReference type="SAM" id="MobiDB-lite"/>
    </source>
</evidence>
<name>A0A1Y2BRY1_9FUNG</name>
<keyword evidence="3" id="KW-1185">Reference proteome</keyword>
<feature type="compositionally biased region" description="Basic and acidic residues" evidence="1">
    <location>
        <begin position="217"/>
        <end position="240"/>
    </location>
</feature>
<sequence>MLRQDSSVSCSEDIDEIKNCDSSKILKYFNKLKNTKAFNEINPIVKDDDSGINNSLVKNEKDDNLNVIKNAEYVENLLLPSVNSIEDINNNISLNIKNIEYNDISETYSSCSSSEFTFNSINNESHKNDKITSFSNSGIKDEKKIINNENKEELNIKDTTKANNNSNENNKDDKNQNILKGDINNNINNEVLKNMDLALKNLEKSEENLNKVLYENNKVDNKDDNNKNDDNVDDNDDKKNINEKKLVSQIKKEIIKEVNILI</sequence>
<evidence type="ECO:0000313" key="3">
    <source>
        <dbReference type="Proteomes" id="UP000193920"/>
    </source>
</evidence>
<dbReference type="EMBL" id="MCOG01000142">
    <property type="protein sequence ID" value="ORY37509.1"/>
    <property type="molecule type" value="Genomic_DNA"/>
</dbReference>
<organism evidence="2 3">
    <name type="scientific">Neocallimastix californiae</name>
    <dbReference type="NCBI Taxonomy" id="1754190"/>
    <lineage>
        <taxon>Eukaryota</taxon>
        <taxon>Fungi</taxon>
        <taxon>Fungi incertae sedis</taxon>
        <taxon>Chytridiomycota</taxon>
        <taxon>Chytridiomycota incertae sedis</taxon>
        <taxon>Neocallimastigomycetes</taxon>
        <taxon>Neocallimastigales</taxon>
        <taxon>Neocallimastigaceae</taxon>
        <taxon>Neocallimastix</taxon>
    </lineage>
</organism>
<gene>
    <name evidence="2" type="ORF">LY90DRAFT_672773</name>
</gene>